<protein>
    <submittedName>
        <fullName evidence="1">Fe-S oxidoreductase</fullName>
    </submittedName>
</protein>
<dbReference type="AlphaFoldDB" id="A0A246DSE2"/>
<sequence>MQTPCIHVCSMVPATGFCGGCGRTLQEIGGWMNYTDAERRGIMAQLPARLATAAATSRTKTSLAEPPGRPS</sequence>
<name>A0A246DSE2_9HYPH</name>
<proteinExistence type="predicted"/>
<dbReference type="PANTHER" id="PTHR35175">
    <property type="entry name" value="DUF1289 DOMAIN-CONTAINING PROTEIN"/>
    <property type="match status" value="1"/>
</dbReference>
<dbReference type="Pfam" id="PF06945">
    <property type="entry name" value="DUF1289"/>
    <property type="match status" value="1"/>
</dbReference>
<dbReference type="PANTHER" id="PTHR35175:SF2">
    <property type="entry name" value="DUF1289 DOMAIN-CONTAINING PROTEIN"/>
    <property type="match status" value="1"/>
</dbReference>
<dbReference type="Proteomes" id="UP000197269">
    <property type="component" value="Unassembled WGS sequence"/>
</dbReference>
<organism evidence="1 2">
    <name type="scientific">Rhizobium esperanzae</name>
    <dbReference type="NCBI Taxonomy" id="1967781"/>
    <lineage>
        <taxon>Bacteria</taxon>
        <taxon>Pseudomonadati</taxon>
        <taxon>Pseudomonadota</taxon>
        <taxon>Alphaproteobacteria</taxon>
        <taxon>Hyphomicrobiales</taxon>
        <taxon>Rhizobiaceae</taxon>
        <taxon>Rhizobium/Agrobacterium group</taxon>
        <taxon>Rhizobium</taxon>
    </lineage>
</organism>
<evidence type="ECO:0000313" key="1">
    <source>
        <dbReference type="EMBL" id="OWO93256.1"/>
    </source>
</evidence>
<dbReference type="RefSeq" id="WP_088395552.1">
    <property type="nucleotide sequence ID" value="NZ_MXPU01000012.1"/>
</dbReference>
<evidence type="ECO:0000313" key="2">
    <source>
        <dbReference type="Proteomes" id="UP000197269"/>
    </source>
</evidence>
<dbReference type="EMBL" id="MXPU01000012">
    <property type="protein sequence ID" value="OWO93256.1"/>
    <property type="molecule type" value="Genomic_DNA"/>
</dbReference>
<dbReference type="InterPro" id="IPR010710">
    <property type="entry name" value="DUF1289"/>
</dbReference>
<reference evidence="1 2" key="1">
    <citation type="submission" date="2017-03" db="EMBL/GenBank/DDBJ databases">
        <title>Genome of strain Rhizobium sp. CNPSo 668.</title>
        <authorList>
            <person name="Ribeiro R."/>
        </authorList>
    </citation>
    <scope>NUCLEOTIDE SEQUENCE [LARGE SCALE GENOMIC DNA]</scope>
    <source>
        <strain evidence="1 2">CNPSo 668</strain>
    </source>
</reference>
<gene>
    <name evidence="1" type="ORF">B5E41_18365</name>
</gene>
<comment type="caution">
    <text evidence="1">The sequence shown here is derived from an EMBL/GenBank/DDBJ whole genome shotgun (WGS) entry which is preliminary data.</text>
</comment>
<accession>A0A246DSE2</accession>